<dbReference type="Proteomes" id="UP000246036">
    <property type="component" value="Chromosome"/>
</dbReference>
<dbReference type="InterPro" id="IPR016152">
    <property type="entry name" value="PTrfase/Anion_transptr"/>
</dbReference>
<sequence>MKKMSDKQSTESKSSDDFFIKINVDQKITKKELFSLISKSVANQKKLSQKEIFKSLQAREQVKNTSFGNGIAFPHIILEENVIPNLIICKLAQKIDEWKCPDSTAVDTCFILLISRKSQKNSPRIKRLIKIFRKFADKNVISKISQCQTAEEIEKYL</sequence>
<dbReference type="InterPro" id="IPR002178">
    <property type="entry name" value="PTS_EIIA_type-2_dom"/>
</dbReference>
<evidence type="ECO:0000259" key="1">
    <source>
        <dbReference type="PROSITE" id="PS51094"/>
    </source>
</evidence>
<feature type="domain" description="PTS EIIA type-2" evidence="1">
    <location>
        <begin position="11"/>
        <end position="157"/>
    </location>
</feature>
<gene>
    <name evidence="2" type="ORF">DKL58_05070</name>
</gene>
<accession>A0ABM6W0M4</accession>
<keyword evidence="3" id="KW-1185">Reference proteome</keyword>
<dbReference type="PROSITE" id="PS51094">
    <property type="entry name" value="PTS_EIIA_TYPE_2"/>
    <property type="match status" value="1"/>
</dbReference>
<dbReference type="EMBL" id="CP029477">
    <property type="protein sequence ID" value="AWM75383.1"/>
    <property type="molecule type" value="Genomic_DNA"/>
</dbReference>
<dbReference type="PANTHER" id="PTHR47738:SF1">
    <property type="entry name" value="NITROGEN REGULATORY PROTEIN"/>
    <property type="match status" value="1"/>
</dbReference>
<name>A0ABM6W0M4_9LACO</name>
<organism evidence="2 3">
    <name type="scientific">Lactobacillus kullabergensis</name>
    <dbReference type="NCBI Taxonomy" id="1218493"/>
    <lineage>
        <taxon>Bacteria</taxon>
        <taxon>Bacillati</taxon>
        <taxon>Bacillota</taxon>
        <taxon>Bacilli</taxon>
        <taxon>Lactobacillales</taxon>
        <taxon>Lactobacillaceae</taxon>
        <taxon>Lactobacillus</taxon>
    </lineage>
</organism>
<reference evidence="2 3" key="1">
    <citation type="submission" date="2018-05" db="EMBL/GenBank/DDBJ databases">
        <title>Reference genomes for bee gut microbiota database.</title>
        <authorList>
            <person name="Ellegaard K.M."/>
        </authorList>
    </citation>
    <scope>NUCLEOTIDE SEQUENCE [LARGE SCALE GENOMIC DNA]</scope>
    <source>
        <strain evidence="2 3">ESL0186</strain>
    </source>
</reference>
<evidence type="ECO:0000313" key="2">
    <source>
        <dbReference type="EMBL" id="AWM75383.1"/>
    </source>
</evidence>
<proteinExistence type="predicted"/>
<dbReference type="Pfam" id="PF00359">
    <property type="entry name" value="PTS_EIIA_2"/>
    <property type="match status" value="1"/>
</dbReference>
<dbReference type="PANTHER" id="PTHR47738">
    <property type="entry name" value="PTS SYSTEM FRUCTOSE-LIKE EIIA COMPONENT-RELATED"/>
    <property type="match status" value="1"/>
</dbReference>
<dbReference type="SUPFAM" id="SSF55804">
    <property type="entry name" value="Phoshotransferase/anion transport protein"/>
    <property type="match status" value="1"/>
</dbReference>
<evidence type="ECO:0000313" key="3">
    <source>
        <dbReference type="Proteomes" id="UP000246036"/>
    </source>
</evidence>
<dbReference type="Gene3D" id="3.40.930.10">
    <property type="entry name" value="Mannitol-specific EII, Chain A"/>
    <property type="match status" value="1"/>
</dbReference>
<protein>
    <recommendedName>
        <fullName evidence="1">PTS EIIA type-2 domain-containing protein</fullName>
    </recommendedName>
</protein>
<dbReference type="InterPro" id="IPR051541">
    <property type="entry name" value="PTS_SugarTrans_NitroReg"/>
</dbReference>